<evidence type="ECO:0000256" key="10">
    <source>
        <dbReference type="SAM" id="SignalP"/>
    </source>
</evidence>
<dbReference type="AlphaFoldDB" id="A0AAD9RQT5"/>
<reference evidence="11" key="1">
    <citation type="submission" date="2021-08" db="EMBL/GenBank/DDBJ databases">
        <authorList>
            <person name="Misof B."/>
            <person name="Oliver O."/>
            <person name="Podsiadlowski L."/>
            <person name="Donath A."/>
            <person name="Peters R."/>
            <person name="Mayer C."/>
            <person name="Rust J."/>
            <person name="Gunkel S."/>
            <person name="Lesny P."/>
            <person name="Martin S."/>
            <person name="Oeyen J.P."/>
            <person name="Petersen M."/>
            <person name="Panagiotis P."/>
            <person name="Wilbrandt J."/>
            <person name="Tanja T."/>
        </authorList>
    </citation>
    <scope>NUCLEOTIDE SEQUENCE</scope>
    <source>
        <strain evidence="11">GBR_01_08_01A</strain>
        <tissue evidence="11">Thorax + abdomen</tissue>
    </source>
</reference>
<dbReference type="GO" id="GO:0016020">
    <property type="term" value="C:membrane"/>
    <property type="evidence" value="ECO:0007669"/>
    <property type="project" value="UniProtKB-SubCell"/>
</dbReference>
<feature type="chain" id="PRO_5042004564" evidence="10">
    <location>
        <begin position="20"/>
        <end position="199"/>
    </location>
</feature>
<evidence type="ECO:0000256" key="9">
    <source>
        <dbReference type="SAM" id="Phobius"/>
    </source>
</evidence>
<dbReference type="GO" id="GO:0031410">
    <property type="term" value="C:cytoplasmic vesicle"/>
    <property type="evidence" value="ECO:0007669"/>
    <property type="project" value="TreeGrafter"/>
</dbReference>
<keyword evidence="3 9" id="KW-0812">Transmembrane</keyword>
<protein>
    <submittedName>
        <fullName evidence="11">Uncharacterized protein</fullName>
    </submittedName>
</protein>
<evidence type="ECO:0000313" key="12">
    <source>
        <dbReference type="Proteomes" id="UP001258017"/>
    </source>
</evidence>
<evidence type="ECO:0000256" key="7">
    <source>
        <dbReference type="ARBA" id="ARBA00023180"/>
    </source>
</evidence>
<comment type="subcellular location">
    <subcellularLocation>
        <location evidence="1">Membrane</location>
        <topology evidence="1">Single-pass type I membrane protein</topology>
    </subcellularLocation>
</comment>
<evidence type="ECO:0000256" key="2">
    <source>
        <dbReference type="ARBA" id="ARBA00005341"/>
    </source>
</evidence>
<dbReference type="Pfam" id="PF05283">
    <property type="entry name" value="MGC-24"/>
    <property type="match status" value="1"/>
</dbReference>
<evidence type="ECO:0000256" key="1">
    <source>
        <dbReference type="ARBA" id="ARBA00004479"/>
    </source>
</evidence>
<keyword evidence="6 9" id="KW-0472">Membrane</keyword>
<feature type="transmembrane region" description="Helical" evidence="9">
    <location>
        <begin position="164"/>
        <end position="185"/>
    </location>
</feature>
<evidence type="ECO:0000256" key="4">
    <source>
        <dbReference type="ARBA" id="ARBA00022729"/>
    </source>
</evidence>
<name>A0AAD9RQT5_9HYME</name>
<dbReference type="Proteomes" id="UP001258017">
    <property type="component" value="Unassembled WGS sequence"/>
</dbReference>
<keyword evidence="4 10" id="KW-0732">Signal</keyword>
<dbReference type="PANTHER" id="PTHR11337">
    <property type="entry name" value="MUCIN/PORIMIN"/>
    <property type="match status" value="1"/>
</dbReference>
<accession>A0AAD9RQT5</accession>
<dbReference type="EMBL" id="JAIFRP010000029">
    <property type="protein sequence ID" value="KAK2583930.1"/>
    <property type="molecule type" value="Genomic_DNA"/>
</dbReference>
<organism evidence="11 12">
    <name type="scientific">Odynerus spinipes</name>
    <dbReference type="NCBI Taxonomy" id="1348599"/>
    <lineage>
        <taxon>Eukaryota</taxon>
        <taxon>Metazoa</taxon>
        <taxon>Ecdysozoa</taxon>
        <taxon>Arthropoda</taxon>
        <taxon>Hexapoda</taxon>
        <taxon>Insecta</taxon>
        <taxon>Pterygota</taxon>
        <taxon>Neoptera</taxon>
        <taxon>Endopterygota</taxon>
        <taxon>Hymenoptera</taxon>
        <taxon>Apocrita</taxon>
        <taxon>Aculeata</taxon>
        <taxon>Vespoidea</taxon>
        <taxon>Vespidae</taxon>
        <taxon>Eumeninae</taxon>
        <taxon>Odynerus</taxon>
    </lineage>
</organism>
<feature type="signal peptide" evidence="10">
    <location>
        <begin position="1"/>
        <end position="19"/>
    </location>
</feature>
<evidence type="ECO:0000256" key="3">
    <source>
        <dbReference type="ARBA" id="ARBA00022692"/>
    </source>
</evidence>
<evidence type="ECO:0000313" key="11">
    <source>
        <dbReference type="EMBL" id="KAK2583930.1"/>
    </source>
</evidence>
<evidence type="ECO:0000256" key="8">
    <source>
        <dbReference type="SAM" id="MobiDB-lite"/>
    </source>
</evidence>
<dbReference type="PANTHER" id="PTHR11337:SF8">
    <property type="entry name" value="VISGUN, ISOFORM E"/>
    <property type="match status" value="1"/>
</dbReference>
<gene>
    <name evidence="11" type="ORF">KPH14_001192</name>
</gene>
<evidence type="ECO:0000256" key="6">
    <source>
        <dbReference type="ARBA" id="ARBA00023136"/>
    </source>
</evidence>
<evidence type="ECO:0000256" key="5">
    <source>
        <dbReference type="ARBA" id="ARBA00022989"/>
    </source>
</evidence>
<keyword evidence="12" id="KW-1185">Reference proteome</keyword>
<feature type="region of interest" description="Disordered" evidence="8">
    <location>
        <begin position="70"/>
        <end position="98"/>
    </location>
</feature>
<keyword evidence="7" id="KW-0325">Glycoprotein</keyword>
<dbReference type="InterPro" id="IPR007947">
    <property type="entry name" value="CD164_MGC24"/>
</dbReference>
<comment type="caution">
    <text evidence="11">The sequence shown here is derived from an EMBL/GenBank/DDBJ whole genome shotgun (WGS) entry which is preliminary data.</text>
</comment>
<comment type="similarity">
    <text evidence="2">Belongs to the CD164 family.</text>
</comment>
<proteinExistence type="inferred from homology"/>
<keyword evidence="5 9" id="KW-1133">Transmembrane helix</keyword>
<reference evidence="11" key="2">
    <citation type="journal article" date="2023" name="Commun. Biol.">
        <title>Intrasexual cuticular hydrocarbon dimorphism in a wasp sheds light on hydrocarbon biosynthesis genes in Hymenoptera.</title>
        <authorList>
            <person name="Moris V.C."/>
            <person name="Podsiadlowski L."/>
            <person name="Martin S."/>
            <person name="Oeyen J.P."/>
            <person name="Donath A."/>
            <person name="Petersen M."/>
            <person name="Wilbrandt J."/>
            <person name="Misof B."/>
            <person name="Liedtke D."/>
            <person name="Thamm M."/>
            <person name="Scheiner R."/>
            <person name="Schmitt T."/>
            <person name="Niehuis O."/>
        </authorList>
    </citation>
    <scope>NUCLEOTIDE SEQUENCE</scope>
    <source>
        <strain evidence="11">GBR_01_08_01A</strain>
    </source>
</reference>
<sequence length="199" mass="21014">MRIFFVLCALLTIAVTSLARPTDVENANEKTTTAVPLITKSKNDSLNTTPASVVKSDEKLASTAAYTTPSITTADKPKDPAKPYIDPSKTVTSNPKDDSTSVVTVIEKATTTVKPTATTATITTTTIATTTNAVPSTTSSDSNITTALPTTTVCPPLPGRHFDGLSFLGGIILTICLIGVGVFLCKYCQNIHEDKYRTL</sequence>